<dbReference type="EMBL" id="LLXI01004183">
    <property type="protein sequence ID" value="PKY60356.1"/>
    <property type="molecule type" value="Genomic_DNA"/>
</dbReference>
<proteinExistence type="predicted"/>
<dbReference type="VEuPathDB" id="FungiDB:RhiirA1_447921"/>
<dbReference type="VEuPathDB" id="FungiDB:FUN_001485"/>
<accession>A0A2I1HNA7</accession>
<evidence type="ECO:0000256" key="1">
    <source>
        <dbReference type="SAM" id="Coils"/>
    </source>
</evidence>
<protein>
    <submittedName>
        <fullName evidence="2">Uncharacterized protein</fullName>
    </submittedName>
</protein>
<dbReference type="Proteomes" id="UP000234323">
    <property type="component" value="Unassembled WGS sequence"/>
</dbReference>
<evidence type="ECO:0000313" key="3">
    <source>
        <dbReference type="Proteomes" id="UP000234323"/>
    </source>
</evidence>
<dbReference type="AlphaFoldDB" id="A0A2I1HNA7"/>
<feature type="coiled-coil region" evidence="1">
    <location>
        <begin position="150"/>
        <end position="188"/>
    </location>
</feature>
<evidence type="ECO:0000313" key="2">
    <source>
        <dbReference type="EMBL" id="PKY60356.1"/>
    </source>
</evidence>
<comment type="caution">
    <text evidence="2">The sequence shown here is derived from an EMBL/GenBank/DDBJ whole genome shotgun (WGS) entry which is preliminary data.</text>
</comment>
<dbReference type="VEuPathDB" id="FungiDB:RhiirFUN_025281"/>
<keyword evidence="1" id="KW-0175">Coiled coil</keyword>
<organism evidence="2 3">
    <name type="scientific">Rhizophagus irregularis</name>
    <dbReference type="NCBI Taxonomy" id="588596"/>
    <lineage>
        <taxon>Eukaryota</taxon>
        <taxon>Fungi</taxon>
        <taxon>Fungi incertae sedis</taxon>
        <taxon>Mucoromycota</taxon>
        <taxon>Glomeromycotina</taxon>
        <taxon>Glomeromycetes</taxon>
        <taxon>Glomerales</taxon>
        <taxon>Glomeraceae</taxon>
        <taxon>Rhizophagus</taxon>
    </lineage>
</organism>
<gene>
    <name evidence="2" type="ORF">RhiirA4_483963</name>
</gene>
<keyword evidence="3" id="KW-1185">Reference proteome</keyword>
<reference evidence="2 3" key="1">
    <citation type="submission" date="2015-10" db="EMBL/GenBank/DDBJ databases">
        <title>Genome analyses suggest a sexual origin of heterokaryosis in a supposedly ancient asexual fungus.</title>
        <authorList>
            <person name="Ropars J."/>
            <person name="Sedzielewska K."/>
            <person name="Noel J."/>
            <person name="Charron P."/>
            <person name="Farinelli L."/>
            <person name="Marton T."/>
            <person name="Kruger M."/>
            <person name="Pelin A."/>
            <person name="Brachmann A."/>
            <person name="Corradi N."/>
        </authorList>
    </citation>
    <scope>NUCLEOTIDE SEQUENCE [LARGE SCALE GENOMIC DNA]</scope>
    <source>
        <strain evidence="2 3">A4</strain>
    </source>
</reference>
<sequence>MSLIESLNRQIYNTVRWIKEVVDCLEIASEAALNSNFDEASMIVAGLEEIVDIYDNIPDDELNQKNAFSLVLKYSILPTKNSIFEVCSEIIDNFQGEKELAIALVKLLAVLAMPQPIILGPIDGNMRRLFAEPGRRYMEEFMDYYYVQDVQDEQDTHNEEEVTVEQLNENYQNLAPSTESQLNRLKNELAITLCEECLTPTRNQECDCWILQIEEY</sequence>
<name>A0A2I1HNA7_9GLOM</name>